<protein>
    <submittedName>
        <fullName evidence="1">Uncharacterized protein</fullName>
    </submittedName>
</protein>
<dbReference type="EMBL" id="CP106877">
    <property type="protein sequence ID" value="WAA13201.1"/>
    <property type="molecule type" value="Genomic_DNA"/>
</dbReference>
<accession>A0A9E8RYU7</accession>
<organism evidence="1 2">
    <name type="scientific">Fervidibacillus halotolerans</name>
    <dbReference type="NCBI Taxonomy" id="2980027"/>
    <lineage>
        <taxon>Bacteria</taxon>
        <taxon>Bacillati</taxon>
        <taxon>Bacillota</taxon>
        <taxon>Bacilli</taxon>
        <taxon>Bacillales</taxon>
        <taxon>Bacillaceae</taxon>
        <taxon>Fervidibacillus</taxon>
    </lineage>
</organism>
<dbReference type="Proteomes" id="UP001164726">
    <property type="component" value="Chromosome"/>
</dbReference>
<name>A0A9E8RYU7_9BACI</name>
<dbReference type="RefSeq" id="WP_275421350.1">
    <property type="nucleotide sequence ID" value="NZ_CP106877.1"/>
</dbReference>
<gene>
    <name evidence="1" type="ORF">OE105_03475</name>
</gene>
<dbReference type="AlphaFoldDB" id="A0A9E8RYU7"/>
<sequence length="103" mass="12288">MHSSKVISFPELKVADHDFEVEFDVELVSFVNEDAGQFKDFKEQVIHVILEKYYLVNLHGSEQNHWRVFHRCMRRIGDQMLKFLLFGMGDKRKKPLDIKDFCL</sequence>
<evidence type="ECO:0000313" key="2">
    <source>
        <dbReference type="Proteomes" id="UP001164726"/>
    </source>
</evidence>
<keyword evidence="2" id="KW-1185">Reference proteome</keyword>
<proteinExistence type="predicted"/>
<evidence type="ECO:0000313" key="1">
    <source>
        <dbReference type="EMBL" id="WAA13201.1"/>
    </source>
</evidence>
<dbReference type="KEGG" id="fhl:OE105_03475"/>
<reference evidence="1" key="1">
    <citation type="submission" date="2022-09" db="EMBL/GenBank/DDBJ databases">
        <title>Complete Genomes of Fervidibacillus albus and Fervidibacillus halotolerans isolated from tidal flat sediments.</title>
        <authorList>
            <person name="Kwon K.K."/>
            <person name="Yang S.-H."/>
            <person name="Park M.J."/>
            <person name="Oh H.-M."/>
        </authorList>
    </citation>
    <scope>NUCLEOTIDE SEQUENCE</scope>
    <source>
        <strain evidence="1">MEBiC13594</strain>
    </source>
</reference>